<dbReference type="EMBL" id="RYFI01000007">
    <property type="protein sequence ID" value="RXF73803.1"/>
    <property type="molecule type" value="Genomic_DNA"/>
</dbReference>
<gene>
    <name evidence="1" type="ORF">EK403_08680</name>
</gene>
<organism evidence="1 2">
    <name type="scientific">Hansschlegelia zhihuaiae</name>
    <dbReference type="NCBI Taxonomy" id="405005"/>
    <lineage>
        <taxon>Bacteria</taxon>
        <taxon>Pseudomonadati</taxon>
        <taxon>Pseudomonadota</taxon>
        <taxon>Alphaproteobacteria</taxon>
        <taxon>Hyphomicrobiales</taxon>
        <taxon>Methylopilaceae</taxon>
        <taxon>Hansschlegelia</taxon>
    </lineage>
</organism>
<sequence length="91" mass="9864">MARLRGTATMFDTIYKMAMLTVECQQVIGMRMMKAAMGGVAAGEEAALMMSEKTEAAMRYGPAFMAGGSLEKMVDDYRAIVQANVVRLSQA</sequence>
<proteinExistence type="predicted"/>
<name>A0A4Q0MK51_9HYPH</name>
<dbReference type="OrthoDB" id="7869937at2"/>
<protein>
    <submittedName>
        <fullName evidence="1">Uncharacterized protein</fullName>
    </submittedName>
</protein>
<comment type="caution">
    <text evidence="1">The sequence shown here is derived from an EMBL/GenBank/DDBJ whole genome shotgun (WGS) entry which is preliminary data.</text>
</comment>
<dbReference type="Proteomes" id="UP000289708">
    <property type="component" value="Unassembled WGS sequence"/>
</dbReference>
<reference evidence="1 2" key="1">
    <citation type="submission" date="2018-12" db="EMBL/GenBank/DDBJ databases">
        <title>bacterium Hansschlegelia zhihuaiae S113.</title>
        <authorList>
            <person name="He J."/>
        </authorList>
    </citation>
    <scope>NUCLEOTIDE SEQUENCE [LARGE SCALE GENOMIC DNA]</scope>
    <source>
        <strain evidence="1 2">S 113</strain>
    </source>
</reference>
<accession>A0A4Q0MK51</accession>
<keyword evidence="2" id="KW-1185">Reference proteome</keyword>
<evidence type="ECO:0000313" key="1">
    <source>
        <dbReference type="EMBL" id="RXF73803.1"/>
    </source>
</evidence>
<evidence type="ECO:0000313" key="2">
    <source>
        <dbReference type="Proteomes" id="UP000289708"/>
    </source>
</evidence>
<dbReference type="AlphaFoldDB" id="A0A4Q0MK51"/>